<dbReference type="CDD" id="cd00303">
    <property type="entry name" value="retropepsin_like"/>
    <property type="match status" value="1"/>
</dbReference>
<dbReference type="Proteomes" id="UP000823388">
    <property type="component" value="Chromosome 5K"/>
</dbReference>
<evidence type="ECO:0000313" key="2">
    <source>
        <dbReference type="EMBL" id="KAG2596116.1"/>
    </source>
</evidence>
<reference evidence="2" key="1">
    <citation type="submission" date="2020-05" db="EMBL/GenBank/DDBJ databases">
        <title>WGS assembly of Panicum virgatum.</title>
        <authorList>
            <person name="Lovell J.T."/>
            <person name="Jenkins J."/>
            <person name="Shu S."/>
            <person name="Juenger T.E."/>
            <person name="Schmutz J."/>
        </authorList>
    </citation>
    <scope>NUCLEOTIDE SEQUENCE</scope>
    <source>
        <strain evidence="2">AP13</strain>
    </source>
</reference>
<sequence length="618" mass="67353">MVTTAQGDDRQKDAWAPLAHVEHQLTNMVLARSATSREEASVAVAEPTWSVVHHHSRPSRPLPQRPLVRTSPYSIPTTKRWPDPSRRRPQPRFVPKSKGDAPFPRPGRTLPTLAQFLPQHWGQVPQPSTEEQDKVIRSTSPTNIATCNVTIADEHATSSDSEELFTHEEQKAFHGEDEADEVRVEEVNMNLRGRKVIPELQKSKPSKADKALKETPPQDEAPEGQGEKKTKPQDVDYNVISHLKRIPALLSVYDALMLVPDLREALVKALLEPEIYEVAMAKYRLTSNPLFVNEITFEEEDKIVEDGDHNRPLYIEGNIGTAHLRRVLIDPGSAVNILPVRSLIRAGFTVADLDPTEVVICGFDNSGTTTLGAITVKIQMSTFSFKVRFFVIEANTSYSALLGRPWIHKYHVVPSTLHQCLKFLDGNGTQQRIIGNVSPYTIQESYHADAKYYFPIDGGRHHLGRVAPAADVILKPGTAPTSEVKSLLAPCSPLILRATRGCKSDSQGQASSAARVGAQSSSSKGLDLSLSSTSQKASSTTTAAKPLLLKAKTPASTPITLRSSTKSLLTLANPPPKELSSNTVGASSSSLTIGSSTGVREGSNLLTSNNDAPPSLSM</sequence>
<proteinExistence type="predicted"/>
<feature type="region of interest" description="Disordered" evidence="1">
    <location>
        <begin position="506"/>
        <end position="541"/>
    </location>
</feature>
<accession>A0A8T0SHR0</accession>
<evidence type="ECO:0000256" key="1">
    <source>
        <dbReference type="SAM" id="MobiDB-lite"/>
    </source>
</evidence>
<feature type="compositionally biased region" description="Low complexity" evidence="1">
    <location>
        <begin position="587"/>
        <end position="598"/>
    </location>
</feature>
<dbReference type="PANTHER" id="PTHR33240">
    <property type="entry name" value="OS08G0508500 PROTEIN"/>
    <property type="match status" value="1"/>
</dbReference>
<feature type="region of interest" description="Disordered" evidence="1">
    <location>
        <begin position="49"/>
        <end position="105"/>
    </location>
</feature>
<protein>
    <submittedName>
        <fullName evidence="2">Uncharacterized protein</fullName>
    </submittedName>
</protein>
<name>A0A8T0SHR0_PANVG</name>
<feature type="region of interest" description="Disordered" evidence="1">
    <location>
        <begin position="567"/>
        <end position="618"/>
    </location>
</feature>
<feature type="region of interest" description="Disordered" evidence="1">
    <location>
        <begin position="195"/>
        <end position="233"/>
    </location>
</feature>
<dbReference type="AlphaFoldDB" id="A0A8T0SHR0"/>
<evidence type="ECO:0000313" key="3">
    <source>
        <dbReference type="Proteomes" id="UP000823388"/>
    </source>
</evidence>
<dbReference type="Gene3D" id="2.40.70.10">
    <property type="entry name" value="Acid Proteases"/>
    <property type="match status" value="1"/>
</dbReference>
<comment type="caution">
    <text evidence="2">The sequence shown here is derived from an EMBL/GenBank/DDBJ whole genome shotgun (WGS) entry which is preliminary data.</text>
</comment>
<feature type="compositionally biased region" description="Low complexity" evidence="1">
    <location>
        <begin position="520"/>
        <end position="541"/>
    </location>
</feature>
<dbReference type="InterPro" id="IPR021109">
    <property type="entry name" value="Peptidase_aspartic_dom_sf"/>
</dbReference>
<dbReference type="EMBL" id="CM029045">
    <property type="protein sequence ID" value="KAG2596116.1"/>
    <property type="molecule type" value="Genomic_DNA"/>
</dbReference>
<organism evidence="2 3">
    <name type="scientific">Panicum virgatum</name>
    <name type="common">Blackwell switchgrass</name>
    <dbReference type="NCBI Taxonomy" id="38727"/>
    <lineage>
        <taxon>Eukaryota</taxon>
        <taxon>Viridiplantae</taxon>
        <taxon>Streptophyta</taxon>
        <taxon>Embryophyta</taxon>
        <taxon>Tracheophyta</taxon>
        <taxon>Spermatophyta</taxon>
        <taxon>Magnoliopsida</taxon>
        <taxon>Liliopsida</taxon>
        <taxon>Poales</taxon>
        <taxon>Poaceae</taxon>
        <taxon>PACMAD clade</taxon>
        <taxon>Panicoideae</taxon>
        <taxon>Panicodae</taxon>
        <taxon>Paniceae</taxon>
        <taxon>Panicinae</taxon>
        <taxon>Panicum</taxon>
        <taxon>Panicum sect. Hiantes</taxon>
    </lineage>
</organism>
<gene>
    <name evidence="2" type="ORF">PVAP13_5KG141474</name>
</gene>
<dbReference type="PANTHER" id="PTHR33240:SF15">
    <property type="entry name" value="GAG-PRO-LIKE PROTEIN"/>
    <property type="match status" value="1"/>
</dbReference>
<keyword evidence="3" id="KW-1185">Reference proteome</keyword>
<feature type="compositionally biased region" description="Polar residues" evidence="1">
    <location>
        <begin position="604"/>
        <end position="618"/>
    </location>
</feature>
<dbReference type="SUPFAM" id="SSF50630">
    <property type="entry name" value="Acid proteases"/>
    <property type="match status" value="1"/>
</dbReference>